<feature type="region of interest" description="Disordered" evidence="1">
    <location>
        <begin position="926"/>
        <end position="1075"/>
    </location>
</feature>
<feature type="compositionally biased region" description="Pro residues" evidence="1">
    <location>
        <begin position="861"/>
        <end position="888"/>
    </location>
</feature>
<evidence type="ECO:0000313" key="3">
    <source>
        <dbReference type="EMBL" id="CAE7317230.1"/>
    </source>
</evidence>
<comment type="caution">
    <text evidence="3">The sequence shown here is derived from an EMBL/GenBank/DDBJ whole genome shotgun (WGS) entry which is preliminary data.</text>
</comment>
<sequence>MRQHVRHLIPKSEALHLQQAVSTQVGGQLGDYSATVSGIEGCNPPESCGWRLALVESAPPSRIVAILQTSLETNPNRATELTLRSSEFRGQDLVKGRTYEIALLQLGTPAEMDNFELQPAADLQQAELDGVKMAYSNEFIADAPPLAGTVAPNPLSGTAVTTQFTVTATGWVDEDLASLTYAFYTFPLTQNLSVAPDGGLTVDGGFQPPEVEWRDSTSPIHWSKLGGTFQINVSDPESNWQVSMGAGSYFTAVVVRDVLGAISASFALGPLVEVPQGGLTVEQASAAIDSAVASAVESGDAGAIMGMLDALVSVPIAANSSEELNAAKKAAQDQQLEALKTASTIVDTDAGSLQRFGGVLTEVLSSGSESGTADVESAAKASEVLSSVLDAAVGAEGVDAAAGSALLSSIAAVGDSYAAATTEMDETSATVRAAELAVMTSKLGNAALATTPVGGSSTMSSVDASGKGLEINVNKESVQEAQSNGVAADGVEIPPAAVGSFAGRRLQSSSCDTLAVQQTDWVLSNPYSYLNSSLGINRYVLPNATVKVLEIKACDTIVVEQDLNPPVDLTLPLPQLPLVPAPTGFTYEPVCARLGTSEQDPDWSMDVTSWVLPTSYGATEIKCQATTAGGAYVGIYVPMPLAGTSTTATKTVSQTSTTTFTVFTTTNAPSDAGLIVGTSLAAVAFVVVIGLCAWQLHAGNVKVNVPDTKATCQRMADSVKSSVKSARVAVAVPFERGEPKVAWEGREGAPQEPAPSSQEVKQAKSDAEEHFWDWAKDVASASGSGPGSGAATELPRGPSYGLGQSMGSAGPAIPRPLYPAKKAEEKEEYFQSFAQELRDIVGSAVPNMIEDSPSSANSIPKTPPPPPPPKRSLDPAAPPRPPPNPPPWSREKKTLAVSLPPPPAVENAERIDVRVDQAFSDWASDFALCLPPSPSQAKTAPPPPPPPRRSPPQSNNLPLPPPKKPSRPALEERRSSDPHEMNQVSSLRSAAMASDPAPATLPKQPPPPPAMDRQTERQMPLLPPSLNTRPGSQLAMPVPKHLPLQLPARPPGAVDDDNPDQRGSSQGEESSPTPR</sequence>
<name>A0A812P1Z8_9DINO</name>
<dbReference type="AlphaFoldDB" id="A0A812P1Z8"/>
<dbReference type="InterPro" id="IPR002859">
    <property type="entry name" value="PKD/REJ-like"/>
</dbReference>
<evidence type="ECO:0000313" key="4">
    <source>
        <dbReference type="Proteomes" id="UP000601435"/>
    </source>
</evidence>
<evidence type="ECO:0000259" key="2">
    <source>
        <dbReference type="Pfam" id="PF02010"/>
    </source>
</evidence>
<keyword evidence="4" id="KW-1185">Reference proteome</keyword>
<feature type="compositionally biased region" description="Basic and acidic residues" evidence="1">
    <location>
        <begin position="969"/>
        <end position="980"/>
    </location>
</feature>
<dbReference type="OrthoDB" id="436707at2759"/>
<dbReference type="Proteomes" id="UP000601435">
    <property type="component" value="Unassembled WGS sequence"/>
</dbReference>
<proteinExistence type="predicted"/>
<feature type="compositionally biased region" description="Basic and acidic residues" evidence="1">
    <location>
        <begin position="761"/>
        <end position="776"/>
    </location>
</feature>
<feature type="region of interest" description="Disordered" evidence="1">
    <location>
        <begin position="844"/>
        <end position="908"/>
    </location>
</feature>
<protein>
    <recommendedName>
        <fullName evidence="2">PKD/REJ-like domain-containing protein</fullName>
    </recommendedName>
</protein>
<feature type="domain" description="PKD/REJ-like" evidence="2">
    <location>
        <begin position="136"/>
        <end position="183"/>
    </location>
</feature>
<evidence type="ECO:0000256" key="1">
    <source>
        <dbReference type="SAM" id="MobiDB-lite"/>
    </source>
</evidence>
<accession>A0A812P1Z8</accession>
<feature type="region of interest" description="Disordered" evidence="1">
    <location>
        <begin position="741"/>
        <end position="813"/>
    </location>
</feature>
<gene>
    <name evidence="3" type="ORF">SNEC2469_LOCUS7924</name>
</gene>
<feature type="compositionally biased region" description="Pro residues" evidence="1">
    <location>
        <begin position="940"/>
        <end position="950"/>
    </location>
</feature>
<dbReference type="EMBL" id="CAJNJA010013275">
    <property type="protein sequence ID" value="CAE7317230.1"/>
    <property type="molecule type" value="Genomic_DNA"/>
</dbReference>
<dbReference type="Pfam" id="PF02010">
    <property type="entry name" value="REJ"/>
    <property type="match status" value="1"/>
</dbReference>
<feature type="compositionally biased region" description="Polar residues" evidence="1">
    <location>
        <begin position="1061"/>
        <end position="1075"/>
    </location>
</feature>
<organism evidence="3 4">
    <name type="scientific">Symbiodinium necroappetens</name>
    <dbReference type="NCBI Taxonomy" id="1628268"/>
    <lineage>
        <taxon>Eukaryota</taxon>
        <taxon>Sar</taxon>
        <taxon>Alveolata</taxon>
        <taxon>Dinophyceae</taxon>
        <taxon>Suessiales</taxon>
        <taxon>Symbiodiniaceae</taxon>
        <taxon>Symbiodinium</taxon>
    </lineage>
</organism>
<reference evidence="3" key="1">
    <citation type="submission" date="2021-02" db="EMBL/GenBank/DDBJ databases">
        <authorList>
            <person name="Dougan E. K."/>
            <person name="Rhodes N."/>
            <person name="Thang M."/>
            <person name="Chan C."/>
        </authorList>
    </citation>
    <scope>NUCLEOTIDE SEQUENCE</scope>
</reference>